<comment type="catalytic activity">
    <reaction evidence="1 16 17">
        <text>a 1,2-diacyl-sn-glycero-3-phosphate + CTP + H(+) = a CDP-1,2-diacyl-sn-glycerol + diphosphate</text>
        <dbReference type="Rhea" id="RHEA:16229"/>
        <dbReference type="ChEBI" id="CHEBI:15378"/>
        <dbReference type="ChEBI" id="CHEBI:33019"/>
        <dbReference type="ChEBI" id="CHEBI:37563"/>
        <dbReference type="ChEBI" id="CHEBI:58332"/>
        <dbReference type="ChEBI" id="CHEBI:58608"/>
        <dbReference type="EC" id="2.7.7.41"/>
    </reaction>
</comment>
<keyword evidence="10 16" id="KW-0548">Nucleotidyltransferase</keyword>
<evidence type="ECO:0000256" key="17">
    <source>
        <dbReference type="RuleBase" id="RU003938"/>
    </source>
</evidence>
<evidence type="ECO:0000256" key="15">
    <source>
        <dbReference type="ARBA" id="ARBA00023264"/>
    </source>
</evidence>
<name>A0A0V0QY44_PSEPJ</name>
<feature type="transmembrane region" description="Helical" evidence="16">
    <location>
        <begin position="317"/>
        <end position="337"/>
    </location>
</feature>
<gene>
    <name evidence="19" type="ORF">PPERSA_05253</name>
</gene>
<keyword evidence="20" id="KW-1185">Reference proteome</keyword>
<comment type="subcellular location">
    <subcellularLocation>
        <location evidence="2">Membrane</location>
        <topology evidence="2">Multi-pass membrane protein</topology>
    </subcellularLocation>
</comment>
<dbReference type="FunCoup" id="A0A0V0QY44">
    <property type="interactions" value="228"/>
</dbReference>
<evidence type="ECO:0000256" key="12">
    <source>
        <dbReference type="ARBA" id="ARBA00023098"/>
    </source>
</evidence>
<feature type="compositionally biased region" description="Basic and acidic residues" evidence="18">
    <location>
        <begin position="28"/>
        <end position="42"/>
    </location>
</feature>
<evidence type="ECO:0000256" key="5">
    <source>
        <dbReference type="ARBA" id="ARBA00010185"/>
    </source>
</evidence>
<keyword evidence="11 16" id="KW-1133">Transmembrane helix</keyword>
<dbReference type="OrthoDB" id="10260889at2759"/>
<feature type="transmembrane region" description="Helical" evidence="16">
    <location>
        <begin position="248"/>
        <end position="269"/>
    </location>
</feature>
<comment type="pathway">
    <text evidence="4">Lipid metabolism.</text>
</comment>
<keyword evidence="13 16" id="KW-0472">Membrane</keyword>
<comment type="similarity">
    <text evidence="5 16 17">Belongs to the CDS family.</text>
</comment>
<comment type="caution">
    <text evidence="19">The sequence shown here is derived from an EMBL/GenBank/DDBJ whole genome shotgun (WGS) entry which is preliminary data.</text>
</comment>
<protein>
    <recommendedName>
        <fullName evidence="6 16">Phosphatidate cytidylyltransferase</fullName>
        <ecNumber evidence="6 16">2.7.7.41</ecNumber>
    </recommendedName>
</protein>
<evidence type="ECO:0000256" key="14">
    <source>
        <dbReference type="ARBA" id="ARBA00023209"/>
    </source>
</evidence>
<dbReference type="EMBL" id="LDAU01000088">
    <property type="protein sequence ID" value="KRX07089.1"/>
    <property type="molecule type" value="Genomic_DNA"/>
</dbReference>
<evidence type="ECO:0000256" key="3">
    <source>
        <dbReference type="ARBA" id="ARBA00005119"/>
    </source>
</evidence>
<dbReference type="UniPathway" id="UPA00557">
    <property type="reaction ID" value="UER00614"/>
</dbReference>
<keyword evidence="8 16" id="KW-0808">Transferase</keyword>
<dbReference type="InterPro" id="IPR016720">
    <property type="entry name" value="PC_Trfase_euk"/>
</dbReference>
<dbReference type="InterPro" id="IPR000374">
    <property type="entry name" value="PC_trans"/>
</dbReference>
<evidence type="ECO:0000256" key="6">
    <source>
        <dbReference type="ARBA" id="ARBA00012487"/>
    </source>
</evidence>
<feature type="transmembrane region" description="Helical" evidence="16">
    <location>
        <begin position="203"/>
        <end position="227"/>
    </location>
</feature>
<evidence type="ECO:0000256" key="16">
    <source>
        <dbReference type="PIRNR" id="PIRNR018269"/>
    </source>
</evidence>
<feature type="region of interest" description="Disordered" evidence="18">
    <location>
        <begin position="1"/>
        <end position="47"/>
    </location>
</feature>
<evidence type="ECO:0000313" key="19">
    <source>
        <dbReference type="EMBL" id="KRX07089.1"/>
    </source>
</evidence>
<evidence type="ECO:0000256" key="1">
    <source>
        <dbReference type="ARBA" id="ARBA00001698"/>
    </source>
</evidence>
<comment type="pathway">
    <text evidence="3 16 17">Phospholipid metabolism; CDP-diacylglycerol biosynthesis; CDP-diacylglycerol from sn-glycerol 3-phosphate: step 3/3.</text>
</comment>
<evidence type="ECO:0000256" key="2">
    <source>
        <dbReference type="ARBA" id="ARBA00004141"/>
    </source>
</evidence>
<evidence type="ECO:0000256" key="8">
    <source>
        <dbReference type="ARBA" id="ARBA00022679"/>
    </source>
</evidence>
<evidence type="ECO:0000256" key="11">
    <source>
        <dbReference type="ARBA" id="ARBA00022989"/>
    </source>
</evidence>
<feature type="transmembrane region" description="Helical" evidence="16">
    <location>
        <begin position="149"/>
        <end position="166"/>
    </location>
</feature>
<reference evidence="19 20" key="1">
    <citation type="journal article" date="2015" name="Sci. Rep.">
        <title>Genome of the facultative scuticociliatosis pathogen Pseudocohnilembus persalinus provides insight into its virulence through horizontal gene transfer.</title>
        <authorList>
            <person name="Xiong J."/>
            <person name="Wang G."/>
            <person name="Cheng J."/>
            <person name="Tian M."/>
            <person name="Pan X."/>
            <person name="Warren A."/>
            <person name="Jiang C."/>
            <person name="Yuan D."/>
            <person name="Miao W."/>
        </authorList>
    </citation>
    <scope>NUCLEOTIDE SEQUENCE [LARGE SCALE GENOMIC DNA]</scope>
    <source>
        <strain evidence="19">36N120E</strain>
    </source>
</reference>
<evidence type="ECO:0000256" key="9">
    <source>
        <dbReference type="ARBA" id="ARBA00022692"/>
    </source>
</evidence>
<feature type="transmembrane region" description="Helical" evidence="16">
    <location>
        <begin position="103"/>
        <end position="122"/>
    </location>
</feature>
<evidence type="ECO:0000256" key="4">
    <source>
        <dbReference type="ARBA" id="ARBA00005189"/>
    </source>
</evidence>
<evidence type="ECO:0000256" key="10">
    <source>
        <dbReference type="ARBA" id="ARBA00022695"/>
    </source>
</evidence>
<dbReference type="PANTHER" id="PTHR13773:SF8">
    <property type="entry name" value="PHOSPHATIDATE CYTIDYLYLTRANSFERASE, PHOTORECEPTOR-SPECIFIC"/>
    <property type="match status" value="1"/>
</dbReference>
<keyword evidence="7 16" id="KW-0444">Lipid biosynthesis</keyword>
<dbReference type="Pfam" id="PF01148">
    <property type="entry name" value="CTP_transf_1"/>
    <property type="match status" value="1"/>
</dbReference>
<dbReference type="GO" id="GO:0016024">
    <property type="term" value="P:CDP-diacylglycerol biosynthetic process"/>
    <property type="evidence" value="ECO:0007669"/>
    <property type="project" value="UniProtKB-UniRule"/>
</dbReference>
<evidence type="ECO:0000256" key="13">
    <source>
        <dbReference type="ARBA" id="ARBA00023136"/>
    </source>
</evidence>
<feature type="transmembrane region" description="Helical" evidence="16">
    <location>
        <begin position="50"/>
        <end position="68"/>
    </location>
</feature>
<evidence type="ECO:0000256" key="7">
    <source>
        <dbReference type="ARBA" id="ARBA00022516"/>
    </source>
</evidence>
<dbReference type="OMA" id="FVIESTM"/>
<dbReference type="GO" id="GO:0004605">
    <property type="term" value="F:phosphatidate cytidylyltransferase activity"/>
    <property type="evidence" value="ECO:0007669"/>
    <property type="project" value="UniProtKB-UniRule"/>
</dbReference>
<dbReference type="EC" id="2.7.7.41" evidence="6 16"/>
<feature type="transmembrane region" description="Helical" evidence="16">
    <location>
        <begin position="178"/>
        <end position="197"/>
    </location>
</feature>
<evidence type="ECO:0000313" key="20">
    <source>
        <dbReference type="Proteomes" id="UP000054937"/>
    </source>
</evidence>
<dbReference type="Proteomes" id="UP000054937">
    <property type="component" value="Unassembled WGS sequence"/>
</dbReference>
<keyword evidence="12 16" id="KW-0443">Lipid metabolism</keyword>
<sequence length="422" mass="48735">MRKQDDETSENEFSEPEVKFRGKQSQQPKKETQQPQKDDKKQQQPKKSNFVVRTTYTLIMLGGFFAIIAAGPFYTYLLILLISILMFQELLRLKRRVDKEKEIPLFNIINWHFFFSALYYSVGSTVKAKLPHLIFQCETLQLLAKYHNVIFFMLWAFGFVAFTLSLKPGYYRYQLRVFGWTHLGCFFIIGSTMFMGQNLFEGIIWFLLPATLVISNDIFAYIFGFFLGKHQLIQLSPKKTWEGFIGGAFSSIIWAFLISYFALFVPALICPQRTLNVIPFQFESCTFSSQMQLQQYNLPQFLHFTGVQHIYISEFNIHAMIMSLFASLIAPFGGFFASGIKRAIKIKDFGDVIPGHGGLIDRFDCQLIMGMFAYVYLHTIVLSSTDSLSRFTSHIDGLPFEDQLQIFEHLKLSLQQNGILAN</sequence>
<dbReference type="InParanoid" id="A0A0V0QY44"/>
<dbReference type="PANTHER" id="PTHR13773">
    <property type="entry name" value="PHOSPHATIDATE CYTIDYLYLTRANSFERASE"/>
    <property type="match status" value="1"/>
</dbReference>
<accession>A0A0V0QY44</accession>
<proteinExistence type="inferred from homology"/>
<keyword evidence="15 16" id="KW-1208">Phospholipid metabolism</keyword>
<evidence type="ECO:0000256" key="18">
    <source>
        <dbReference type="SAM" id="MobiDB-lite"/>
    </source>
</evidence>
<dbReference type="GO" id="GO:0005789">
    <property type="term" value="C:endoplasmic reticulum membrane"/>
    <property type="evidence" value="ECO:0007669"/>
    <property type="project" value="TreeGrafter"/>
</dbReference>
<keyword evidence="9 16" id="KW-0812">Transmembrane</keyword>
<keyword evidence="14 16" id="KW-0594">Phospholipid biosynthesis</keyword>
<dbReference type="PROSITE" id="PS01315">
    <property type="entry name" value="CDS"/>
    <property type="match status" value="1"/>
</dbReference>
<organism evidence="19 20">
    <name type="scientific">Pseudocohnilembus persalinus</name>
    <name type="common">Ciliate</name>
    <dbReference type="NCBI Taxonomy" id="266149"/>
    <lineage>
        <taxon>Eukaryota</taxon>
        <taxon>Sar</taxon>
        <taxon>Alveolata</taxon>
        <taxon>Ciliophora</taxon>
        <taxon>Intramacronucleata</taxon>
        <taxon>Oligohymenophorea</taxon>
        <taxon>Scuticociliatia</taxon>
        <taxon>Philasterida</taxon>
        <taxon>Pseudocohnilembidae</taxon>
        <taxon>Pseudocohnilembus</taxon>
    </lineage>
</organism>
<feature type="transmembrane region" description="Helical" evidence="16">
    <location>
        <begin position="74"/>
        <end position="91"/>
    </location>
</feature>
<dbReference type="AlphaFoldDB" id="A0A0V0QY44"/>
<dbReference type="PIRSF" id="PIRSF018269">
    <property type="entry name" value="PC_trans_euk"/>
    <property type="match status" value="1"/>
</dbReference>